<dbReference type="GO" id="GO:0007283">
    <property type="term" value="P:spermatogenesis"/>
    <property type="evidence" value="ECO:0007669"/>
    <property type="project" value="Ensembl"/>
</dbReference>
<dbReference type="GO" id="GO:0060011">
    <property type="term" value="P:Sertoli cell proliferation"/>
    <property type="evidence" value="ECO:0007669"/>
    <property type="project" value="Ensembl"/>
</dbReference>
<dbReference type="SMART" id="SM00068">
    <property type="entry name" value="GHB"/>
    <property type="match status" value="1"/>
</dbReference>
<evidence type="ECO:0000256" key="8">
    <source>
        <dbReference type="ARBA" id="ARBA00038691"/>
    </source>
</evidence>
<dbReference type="GO" id="GO:0010628">
    <property type="term" value="P:positive regulation of gene expression"/>
    <property type="evidence" value="ECO:0007669"/>
    <property type="project" value="Ensembl"/>
</dbReference>
<dbReference type="Proteomes" id="UP000515140">
    <property type="component" value="Unplaced"/>
</dbReference>
<evidence type="ECO:0000256" key="9">
    <source>
        <dbReference type="ARBA" id="ARBA00040964"/>
    </source>
</evidence>
<evidence type="ECO:0000256" key="2">
    <source>
        <dbReference type="ARBA" id="ARBA00006552"/>
    </source>
</evidence>
<comment type="subcellular location">
    <subcellularLocation>
        <location evidence="1 12">Secreted</location>
    </subcellularLocation>
</comment>
<sequence>MKTTRLYVLFFCWKAFWCNGCMLTNITISVEREECEFCININTTWCSGYCHTRDLVYKDPIRPNIQKACTFKEFVYETVNLPGCAKQADSLYSYPVATACHCGPCDTDSTDCTVRGLGPRYCSFNERKE</sequence>
<dbReference type="CTD" id="2488"/>
<evidence type="ECO:0000256" key="6">
    <source>
        <dbReference type="ARBA" id="ARBA00023180"/>
    </source>
</evidence>
<dbReference type="GO" id="GO:0016913">
    <property type="term" value="F:follicle-stimulating hormone activity"/>
    <property type="evidence" value="ECO:0007669"/>
    <property type="project" value="Ensembl"/>
</dbReference>
<evidence type="ECO:0000256" key="3">
    <source>
        <dbReference type="ARBA" id="ARBA00022525"/>
    </source>
</evidence>
<dbReference type="GeneID" id="110192607"/>
<dbReference type="InterPro" id="IPR029034">
    <property type="entry name" value="Cystine-knot_cytokine"/>
</dbReference>
<dbReference type="GO" id="GO:0045780">
    <property type="term" value="P:positive regulation of bone resorption"/>
    <property type="evidence" value="ECO:0007669"/>
    <property type="project" value="Ensembl"/>
</dbReference>
<dbReference type="InterPro" id="IPR006208">
    <property type="entry name" value="Glyco_hormone_CN"/>
</dbReference>
<feature type="chain" id="PRO_5044541895" description="Follitropin subunit beta" evidence="13">
    <location>
        <begin position="21"/>
        <end position="129"/>
    </location>
</feature>
<evidence type="ECO:0000256" key="11">
    <source>
        <dbReference type="ARBA" id="ARBA00042045"/>
    </source>
</evidence>
<evidence type="ECO:0000256" key="1">
    <source>
        <dbReference type="ARBA" id="ARBA00004613"/>
    </source>
</evidence>
<protein>
    <recommendedName>
        <fullName evidence="9">Follitropin subunit beta</fullName>
    </recommendedName>
    <alternativeName>
        <fullName evidence="10">Follicle-stimulating hormone beta subunit</fullName>
    </alternativeName>
    <alternativeName>
        <fullName evidence="11">Follitropin beta chain</fullName>
    </alternativeName>
</protein>
<keyword evidence="5" id="KW-1015">Disulfide bond</keyword>
<evidence type="ECO:0000256" key="7">
    <source>
        <dbReference type="ARBA" id="ARBA00037318"/>
    </source>
</evidence>
<dbReference type="FunFam" id="2.10.90.10:FF:000007">
    <property type="entry name" value="Luteinizing hormone beta subunit"/>
    <property type="match status" value="1"/>
</dbReference>
<dbReference type="InterPro" id="IPR018245">
    <property type="entry name" value="Gonadotropin_bsu_CS"/>
</dbReference>
<dbReference type="GO" id="GO:0005615">
    <property type="term" value="C:extracellular space"/>
    <property type="evidence" value="ECO:0007669"/>
    <property type="project" value="Ensembl"/>
</dbReference>
<evidence type="ECO:0000313" key="17">
    <source>
        <dbReference type="RefSeq" id="XP_020819527.1"/>
    </source>
</evidence>
<dbReference type="PROSITE" id="PS00261">
    <property type="entry name" value="GLYCO_HORMONE_BETA_1"/>
    <property type="match status" value="1"/>
</dbReference>
<dbReference type="CDD" id="cd00069">
    <property type="entry name" value="GHB_like"/>
    <property type="match status" value="1"/>
</dbReference>
<evidence type="ECO:0000313" key="15">
    <source>
        <dbReference type="EMBL" id="AJT59749.1"/>
    </source>
</evidence>
<keyword evidence="4 12" id="KW-0372">Hormone</keyword>
<reference evidence="15" key="1">
    <citation type="journal article" date="2014" name="J. Neuroendocrinol.">
        <title>Molecular analysis of the koala reproductive hormones and their receptors: gonadotrophin-releasing hormone (GnRH), follicle-stimulating hormone ? and luteinising hormone ? with localisation of GnRH.</title>
        <authorList>
            <person name="Busby E.R."/>
            <person name="Soeta S."/>
            <person name="Sherwood N.M."/>
            <person name="Johnston S.D."/>
        </authorList>
    </citation>
    <scope>NUCLEOTIDE SEQUENCE</scope>
</reference>
<evidence type="ECO:0000256" key="10">
    <source>
        <dbReference type="ARBA" id="ARBA00041687"/>
    </source>
</evidence>
<dbReference type="InterPro" id="IPR001545">
    <property type="entry name" value="Gonadotropin_bsu"/>
</dbReference>
<name>A0A0D4D8I6_PHACI</name>
<dbReference type="RefSeq" id="XP_020819527.1">
    <property type="nucleotide sequence ID" value="XM_020963868.1"/>
</dbReference>
<dbReference type="GO" id="GO:0010893">
    <property type="term" value="P:positive regulation of steroid biosynthetic process"/>
    <property type="evidence" value="ECO:0007669"/>
    <property type="project" value="Ensembl"/>
</dbReference>
<keyword evidence="16" id="KW-1185">Reference proteome</keyword>
<evidence type="ECO:0000256" key="12">
    <source>
        <dbReference type="RuleBase" id="RU004069"/>
    </source>
</evidence>
<dbReference type="Gene3D" id="2.10.90.10">
    <property type="entry name" value="Cystine-knot cytokines"/>
    <property type="match status" value="1"/>
</dbReference>
<dbReference type="EMBL" id="KJ191759">
    <property type="protein sequence ID" value="AJT59749.1"/>
    <property type="molecule type" value="mRNA"/>
</dbReference>
<proteinExistence type="evidence at transcript level"/>
<comment type="function">
    <text evidence="7">Together with the alpha chain CGA constitutes follitropin, the follicle-stimulating hormone, and provides its biological specificity to the hormone heterodimer. Binds FSHR, a G protein-coupled receptor, on target cells to activate downstream signaling pathways. Follitropin is involved in follicle development and spermatogenesis in reproductive organs.</text>
</comment>
<dbReference type="KEGG" id="pcw:110192607"/>
<keyword evidence="6" id="KW-0325">Glycoprotein</keyword>
<keyword evidence="3" id="KW-0964">Secreted</keyword>
<feature type="signal peptide" evidence="13">
    <location>
        <begin position="1"/>
        <end position="20"/>
    </location>
</feature>
<evidence type="ECO:0000259" key="14">
    <source>
        <dbReference type="Pfam" id="PF00007"/>
    </source>
</evidence>
<dbReference type="SUPFAM" id="SSF57501">
    <property type="entry name" value="Cystine-knot cytokines"/>
    <property type="match status" value="1"/>
</dbReference>
<dbReference type="PANTHER" id="PTHR11515:SF17">
    <property type="entry name" value="FOLLITROPIN SUBUNIT BETA"/>
    <property type="match status" value="1"/>
</dbReference>
<dbReference type="GO" id="GO:0007179">
    <property type="term" value="P:transforming growth factor beta receptor signaling pathway"/>
    <property type="evidence" value="ECO:0007669"/>
    <property type="project" value="Ensembl"/>
</dbReference>
<feature type="domain" description="Glycoprotein hormone subunit beta" evidence="14">
    <location>
        <begin position="19"/>
        <end position="122"/>
    </location>
</feature>
<dbReference type="Pfam" id="PF00007">
    <property type="entry name" value="Cys_knot"/>
    <property type="match status" value="1"/>
</dbReference>
<dbReference type="OMA" id="PVATGCH"/>
<evidence type="ECO:0000256" key="4">
    <source>
        <dbReference type="ARBA" id="ARBA00022702"/>
    </source>
</evidence>
<comment type="similarity">
    <text evidence="2 12">Belongs to the glycoprotein hormones subunit beta family.</text>
</comment>
<comment type="subunit">
    <text evidence="8">Heterodimer. The active follitropin is a heterodimer composed of an alpha chain/CGA shared with other hormones and a unique beta chain/FSHB shown here.</text>
</comment>
<dbReference type="GO" id="GO:0016914">
    <property type="term" value="C:follicle-stimulating hormone complex"/>
    <property type="evidence" value="ECO:0007669"/>
    <property type="project" value="Ensembl"/>
</dbReference>
<dbReference type="PANTHER" id="PTHR11515">
    <property type="entry name" value="GLYCOPROTEIN HORMONE BETA CHAIN"/>
    <property type="match status" value="1"/>
</dbReference>
<evidence type="ECO:0000256" key="13">
    <source>
        <dbReference type="SAM" id="SignalP"/>
    </source>
</evidence>
<dbReference type="GO" id="GO:0045670">
    <property type="term" value="P:regulation of osteoclast differentiation"/>
    <property type="evidence" value="ECO:0007669"/>
    <property type="project" value="Ensembl"/>
</dbReference>
<keyword evidence="13" id="KW-0732">Signal</keyword>
<dbReference type="GO" id="GO:0042699">
    <property type="term" value="P:follicle-stimulating hormone signaling pathway"/>
    <property type="evidence" value="ECO:0007669"/>
    <property type="project" value="Ensembl"/>
</dbReference>
<gene>
    <name evidence="17" type="primary">FSHB</name>
</gene>
<dbReference type="GO" id="GO:0005737">
    <property type="term" value="C:cytoplasm"/>
    <property type="evidence" value="ECO:0007669"/>
    <property type="project" value="Ensembl"/>
</dbReference>
<dbReference type="AlphaFoldDB" id="A0A0D4D8I6"/>
<evidence type="ECO:0000313" key="16">
    <source>
        <dbReference type="Proteomes" id="UP000515140"/>
    </source>
</evidence>
<organism evidence="15">
    <name type="scientific">Phascolarctos cinereus</name>
    <name type="common">Koala</name>
    <dbReference type="NCBI Taxonomy" id="38626"/>
    <lineage>
        <taxon>Eukaryota</taxon>
        <taxon>Metazoa</taxon>
        <taxon>Chordata</taxon>
        <taxon>Craniata</taxon>
        <taxon>Vertebrata</taxon>
        <taxon>Euteleostomi</taxon>
        <taxon>Mammalia</taxon>
        <taxon>Metatheria</taxon>
        <taxon>Diprotodontia</taxon>
        <taxon>Phascolarctidae</taxon>
        <taxon>Phascolarctos</taxon>
    </lineage>
</organism>
<reference evidence="17" key="2">
    <citation type="submission" date="2025-04" db="UniProtKB">
        <authorList>
            <consortium name="RefSeq"/>
        </authorList>
    </citation>
    <scope>IDENTIFICATION</scope>
    <source>
        <tissue evidence="17">Spleen</tissue>
    </source>
</reference>
<accession>A0A0D4D8I6</accession>
<evidence type="ECO:0000256" key="5">
    <source>
        <dbReference type="ARBA" id="ARBA00023157"/>
    </source>
</evidence>
<dbReference type="PROSITE" id="PS00689">
    <property type="entry name" value="GLYCO_HORMONE_BETA_2"/>
    <property type="match status" value="1"/>
</dbReference>